<evidence type="ECO:0000313" key="3">
    <source>
        <dbReference type="Proteomes" id="UP000239663"/>
    </source>
</evidence>
<sequence length="112" mass="12124">MKWILKILINAAVFVLLMQVFEGVHVSGFGAAIIAAIVLSICNVIVKPIVTILTLPITIVTLGIFLLFINTIVLSIVDAVMGSAFQIDGFWLTFLVSVILSFVNTIMESVTD</sequence>
<dbReference type="RefSeq" id="WP_104848713.1">
    <property type="nucleotide sequence ID" value="NZ_PKOZ01000002.1"/>
</dbReference>
<dbReference type="Pfam" id="PF04020">
    <property type="entry name" value="Phage_holin_4_2"/>
    <property type="match status" value="1"/>
</dbReference>
<name>A0A2S7N2N9_9BACI</name>
<feature type="transmembrane region" description="Helical" evidence="1">
    <location>
        <begin position="27"/>
        <end position="46"/>
    </location>
</feature>
<dbReference type="OrthoDB" id="7205479at2"/>
<evidence type="ECO:0008006" key="4">
    <source>
        <dbReference type="Google" id="ProtNLM"/>
    </source>
</evidence>
<keyword evidence="1" id="KW-1133">Transmembrane helix</keyword>
<dbReference type="EMBL" id="PKOZ01000002">
    <property type="protein sequence ID" value="PQD96286.1"/>
    <property type="molecule type" value="Genomic_DNA"/>
</dbReference>
<gene>
    <name evidence="2" type="ORF">CYL18_06740</name>
</gene>
<organism evidence="2 3">
    <name type="scientific">Pradoshia eiseniae</name>
    <dbReference type="NCBI Taxonomy" id="2064768"/>
    <lineage>
        <taxon>Bacteria</taxon>
        <taxon>Bacillati</taxon>
        <taxon>Bacillota</taxon>
        <taxon>Bacilli</taxon>
        <taxon>Bacillales</taxon>
        <taxon>Bacillaceae</taxon>
        <taxon>Pradoshia</taxon>
    </lineage>
</organism>
<keyword evidence="1" id="KW-0472">Membrane</keyword>
<proteinExistence type="predicted"/>
<protein>
    <recommendedName>
        <fullName evidence="4">Phage holin family protein</fullName>
    </recommendedName>
</protein>
<reference evidence="2 3" key="1">
    <citation type="submission" date="2017-12" db="EMBL/GenBank/DDBJ databases">
        <title>Taxonomic description and draft genome of Pradoshia cofamensis Gen. nov., sp. nov., a thermotolerant bacillale isolated from anterior gut of earthworm Eisenia fetida.</title>
        <authorList>
            <person name="Saha T."/>
            <person name="Chakraborty R."/>
        </authorList>
    </citation>
    <scope>NUCLEOTIDE SEQUENCE [LARGE SCALE GENOMIC DNA]</scope>
    <source>
        <strain evidence="2 3">EAG3</strain>
    </source>
</reference>
<dbReference type="InterPro" id="IPR007165">
    <property type="entry name" value="Phage_holin_4_2"/>
</dbReference>
<dbReference type="PANTHER" id="PTHR37309:SF1">
    <property type="entry name" value="SLR0284 PROTEIN"/>
    <property type="match status" value="1"/>
</dbReference>
<evidence type="ECO:0000313" key="2">
    <source>
        <dbReference type="EMBL" id="PQD96286.1"/>
    </source>
</evidence>
<dbReference type="AlphaFoldDB" id="A0A2S7N2N9"/>
<comment type="caution">
    <text evidence="2">The sequence shown here is derived from an EMBL/GenBank/DDBJ whole genome shotgun (WGS) entry which is preliminary data.</text>
</comment>
<evidence type="ECO:0000256" key="1">
    <source>
        <dbReference type="SAM" id="Phobius"/>
    </source>
</evidence>
<accession>A0A2S7N2N9</accession>
<feature type="transmembrane region" description="Helical" evidence="1">
    <location>
        <begin position="5"/>
        <end position="21"/>
    </location>
</feature>
<dbReference type="PANTHER" id="PTHR37309">
    <property type="entry name" value="SLR0284 PROTEIN"/>
    <property type="match status" value="1"/>
</dbReference>
<keyword evidence="3" id="KW-1185">Reference proteome</keyword>
<keyword evidence="1" id="KW-0812">Transmembrane</keyword>
<feature type="transmembrane region" description="Helical" evidence="1">
    <location>
        <begin position="89"/>
        <end position="107"/>
    </location>
</feature>
<feature type="transmembrane region" description="Helical" evidence="1">
    <location>
        <begin position="53"/>
        <end position="77"/>
    </location>
</feature>
<dbReference type="Proteomes" id="UP000239663">
    <property type="component" value="Unassembled WGS sequence"/>
</dbReference>